<dbReference type="InterPro" id="IPR006095">
    <property type="entry name" value="Glu/Leu/Phe/Val/Trp_DH"/>
</dbReference>
<protein>
    <recommendedName>
        <fullName evidence="2 4">Glutamate dehydrogenase</fullName>
    </recommendedName>
</protein>
<dbReference type="InterPro" id="IPR006096">
    <property type="entry name" value="Glu/Leu/Phe/Val/Trp_DH_C"/>
</dbReference>
<keyword evidence="6" id="KW-0520">NAD</keyword>
<dbReference type="PROSITE" id="PS00074">
    <property type="entry name" value="GLFV_DEHYDROGENASE"/>
    <property type="match status" value="1"/>
</dbReference>
<feature type="binding site" evidence="6">
    <location>
        <position position="361"/>
    </location>
    <ligand>
        <name>substrate</name>
    </ligand>
</feature>
<accession>A0A1I4IKS4</accession>
<dbReference type="GO" id="GO:0006538">
    <property type="term" value="P:L-glutamate catabolic process"/>
    <property type="evidence" value="ECO:0007669"/>
    <property type="project" value="TreeGrafter"/>
</dbReference>
<feature type="active site" description="Proton donor" evidence="5">
    <location>
        <position position="118"/>
    </location>
</feature>
<feature type="binding site" evidence="6">
    <location>
        <position position="106"/>
    </location>
    <ligand>
        <name>substrate</name>
    </ligand>
</feature>
<dbReference type="CDD" id="cd01076">
    <property type="entry name" value="NAD_bind_1_Glu_DH"/>
    <property type="match status" value="1"/>
</dbReference>
<evidence type="ECO:0000256" key="5">
    <source>
        <dbReference type="PIRSR" id="PIRSR000185-1"/>
    </source>
</evidence>
<name>A0A1I4IKS4_9BACI</name>
<dbReference type="SUPFAM" id="SSF51735">
    <property type="entry name" value="NAD(P)-binding Rossmann-fold domains"/>
    <property type="match status" value="1"/>
</dbReference>
<dbReference type="Gene3D" id="3.40.50.10860">
    <property type="entry name" value="Leucine Dehydrogenase, chain A, domain 1"/>
    <property type="match status" value="1"/>
</dbReference>
<gene>
    <name evidence="10" type="ORF">SAMN04488054_102106</name>
</gene>
<evidence type="ECO:0000313" key="11">
    <source>
        <dbReference type="Proteomes" id="UP000199668"/>
    </source>
</evidence>
<feature type="site" description="Important for catalysis" evidence="7">
    <location>
        <position position="158"/>
    </location>
</feature>
<evidence type="ECO:0000256" key="3">
    <source>
        <dbReference type="ARBA" id="ARBA00023002"/>
    </source>
</evidence>
<dbReference type="PANTHER" id="PTHR11606:SF13">
    <property type="entry name" value="GLUTAMATE DEHYDROGENASE 1, MITOCHONDRIAL"/>
    <property type="match status" value="1"/>
</dbReference>
<dbReference type="PANTHER" id="PTHR11606">
    <property type="entry name" value="GLUTAMATE DEHYDROGENASE"/>
    <property type="match status" value="1"/>
</dbReference>
<evidence type="ECO:0000313" key="10">
    <source>
        <dbReference type="EMBL" id="SFL55009.1"/>
    </source>
</evidence>
<evidence type="ECO:0000256" key="2">
    <source>
        <dbReference type="ARBA" id="ARBA00012896"/>
    </source>
</evidence>
<dbReference type="InterPro" id="IPR033524">
    <property type="entry name" value="Glu/Leu/Phe/Val_DH_AS"/>
</dbReference>
<dbReference type="FunFam" id="3.40.50.10860:FF:000003">
    <property type="entry name" value="Glutamate dehydrogenase"/>
    <property type="match status" value="1"/>
</dbReference>
<feature type="binding site" evidence="6">
    <location>
        <position position="202"/>
    </location>
    <ligand>
        <name>NAD(+)</name>
        <dbReference type="ChEBI" id="CHEBI:57540"/>
    </ligand>
</feature>
<evidence type="ECO:0000256" key="4">
    <source>
        <dbReference type="PIRNR" id="PIRNR000185"/>
    </source>
</evidence>
<dbReference type="Proteomes" id="UP000199668">
    <property type="component" value="Unassembled WGS sequence"/>
</dbReference>
<dbReference type="PIRSF" id="PIRSF000185">
    <property type="entry name" value="Glu_DH"/>
    <property type="match status" value="1"/>
</dbReference>
<organism evidence="10 11">
    <name type="scientific">Salibacterium qingdaonense</name>
    <dbReference type="NCBI Taxonomy" id="266892"/>
    <lineage>
        <taxon>Bacteria</taxon>
        <taxon>Bacillati</taxon>
        <taxon>Bacillota</taxon>
        <taxon>Bacilli</taxon>
        <taxon>Bacillales</taxon>
        <taxon>Bacillaceae</taxon>
    </lineage>
</organism>
<dbReference type="Pfam" id="PF00208">
    <property type="entry name" value="ELFV_dehydrog"/>
    <property type="match status" value="1"/>
</dbReference>
<dbReference type="OrthoDB" id="9803297at2"/>
<dbReference type="Gene3D" id="3.40.50.720">
    <property type="entry name" value="NAD(P)-binding Rossmann-like Domain"/>
    <property type="match status" value="1"/>
</dbReference>
<dbReference type="InterPro" id="IPR046346">
    <property type="entry name" value="Aminoacid_DH-like_N_sf"/>
</dbReference>
<dbReference type="AlphaFoldDB" id="A0A1I4IKS4"/>
<comment type="similarity">
    <text evidence="1 4 8">Belongs to the Glu/Leu/Phe/Val dehydrogenases family.</text>
</comment>
<evidence type="ECO:0000256" key="8">
    <source>
        <dbReference type="RuleBase" id="RU004417"/>
    </source>
</evidence>
<keyword evidence="3 4" id="KW-0560">Oxidoreductase</keyword>
<evidence type="ECO:0000259" key="9">
    <source>
        <dbReference type="SMART" id="SM00839"/>
    </source>
</evidence>
<reference evidence="10 11" key="1">
    <citation type="submission" date="2016-10" db="EMBL/GenBank/DDBJ databases">
        <authorList>
            <person name="de Groot N.N."/>
        </authorList>
    </citation>
    <scope>NUCLEOTIDE SEQUENCE [LARGE SCALE GENOMIC DNA]</scope>
    <source>
        <strain evidence="10 11">CGMCC 1.6134</strain>
    </source>
</reference>
<keyword evidence="11" id="KW-1185">Reference proteome</keyword>
<proteinExistence type="inferred from homology"/>
<dbReference type="SMART" id="SM00839">
    <property type="entry name" value="ELFV_dehydrog"/>
    <property type="match status" value="1"/>
</dbReference>
<dbReference type="InterPro" id="IPR006097">
    <property type="entry name" value="Glu/Leu/Phe/Val/Trp_DH_dimer"/>
</dbReference>
<dbReference type="EMBL" id="FOTY01000002">
    <property type="protein sequence ID" value="SFL55009.1"/>
    <property type="molecule type" value="Genomic_DNA"/>
</dbReference>
<sequence>MQSRTDKAEADITTHLKNPYDIVQGLLEDATTALGLNENVYHLLKQPMRMLEVSIPVRMDSGRIENFTGYRSQHLDILGPTKGGIRFHPDVNADEVKALSIWMSLKSAILNLPFGGGKGGIIVDPDKLSERELETLSRTYIEKITPLIGPQKDIPAPDINTSPRVMGWMIDEYDKLRGHNIPGMLTGKPVIIGGSAGRLAATGRGVAITIQEAAAFLGMELDGATAALQGFGNVGSMAAEFLYQLGVKITGITNAHGGIYNANGLDIPDIQEFVKKGNKVHTYPGAESLTNEDLFGLPVDIFIPAAVENQITKNTAPAIQAKIVAEAANGPTTPEGDKIMEEKDIFVIPDILCNAGGVTVSYFEWVQNAMNYYWKEEEVNAKLTEKMKEGFQKVLDIRREKEVRMRQAAYTAGIGHITKAFYARGWIEEPYDT</sequence>
<keyword evidence="6" id="KW-0547">Nucleotide-binding</keyword>
<dbReference type="STRING" id="266892.SAMN04488054_102106"/>
<evidence type="ECO:0000256" key="1">
    <source>
        <dbReference type="ARBA" id="ARBA00006382"/>
    </source>
</evidence>
<dbReference type="RefSeq" id="WP_090925385.1">
    <property type="nucleotide sequence ID" value="NZ_FOTY01000002.1"/>
</dbReference>
<feature type="binding site" evidence="6">
    <location>
        <position position="82"/>
    </location>
    <ligand>
        <name>substrate</name>
    </ligand>
</feature>
<dbReference type="InterPro" id="IPR033922">
    <property type="entry name" value="NAD_bind_Glu_DH"/>
</dbReference>
<dbReference type="SUPFAM" id="SSF53223">
    <property type="entry name" value="Aminoacid dehydrogenase-like, N-terminal domain"/>
    <property type="match status" value="1"/>
</dbReference>
<dbReference type="InterPro" id="IPR036291">
    <property type="entry name" value="NAD(P)-bd_dom_sf"/>
</dbReference>
<feature type="domain" description="Glutamate/phenylalanine/leucine/valine/L-tryptophan dehydrogenase C-terminal" evidence="9">
    <location>
        <begin position="195"/>
        <end position="425"/>
    </location>
</feature>
<dbReference type="PRINTS" id="PR00082">
    <property type="entry name" value="GLFDHDRGNASE"/>
</dbReference>
<dbReference type="GO" id="GO:0004352">
    <property type="term" value="F:glutamate dehydrogenase (NAD+) activity"/>
    <property type="evidence" value="ECO:0007669"/>
    <property type="project" value="TreeGrafter"/>
</dbReference>
<dbReference type="InterPro" id="IPR014362">
    <property type="entry name" value="Glu_DH"/>
</dbReference>
<dbReference type="GO" id="GO:0000166">
    <property type="term" value="F:nucleotide binding"/>
    <property type="evidence" value="ECO:0007669"/>
    <property type="project" value="UniProtKB-KW"/>
</dbReference>
<feature type="binding site" evidence="6">
    <location>
        <position position="233"/>
    </location>
    <ligand>
        <name>NAD(+)</name>
        <dbReference type="ChEBI" id="CHEBI:57540"/>
    </ligand>
</feature>
<dbReference type="Pfam" id="PF02812">
    <property type="entry name" value="ELFV_dehydrog_N"/>
    <property type="match status" value="1"/>
</dbReference>
<evidence type="ECO:0000256" key="7">
    <source>
        <dbReference type="PIRSR" id="PIRSR000185-3"/>
    </source>
</evidence>
<evidence type="ECO:0000256" key="6">
    <source>
        <dbReference type="PIRSR" id="PIRSR000185-2"/>
    </source>
</evidence>